<evidence type="ECO:0000256" key="1">
    <source>
        <dbReference type="ARBA" id="ARBA00001971"/>
    </source>
</evidence>
<dbReference type="InterPro" id="IPR010582">
    <property type="entry name" value="Catalase_immune_responsive"/>
</dbReference>
<dbReference type="GO" id="GO:0020037">
    <property type="term" value="F:heme binding"/>
    <property type="evidence" value="ECO:0007669"/>
    <property type="project" value="InterPro"/>
</dbReference>
<sequence length="880" mass="101326">MAIRSYSARNVVFLPRDSGSCRAFPAKPEEMVNALGEDKTVMINLRQESKKPISLENLFEVVADDLQSMNNNLFSIVGAENPVLIFAAEQIFCAGGKKMRALVNYFPSRYDPVCHAEKYPTPPAVCYGNRERCIIEKENNFKEPEDRYSSFTPERQERFIGRWIDVLSDPPITHEIRSMWISYWSQTPRSYGARNVVFLRRDSGSCRAFPAKPEEMVNGLGEDKTVMINLRQESKKPISLENLFEVVADDLQSMNDNLLSIVGAENPVLISAAEQIFCAGGKKMRALVNYFPSRYDPVRHAEKYPTPPAVCYGNRERCIIEKENNFKEPGDRYRSFTPERQERFIGRWIDALSDPPITHEIRSIWISYWSQSLGQKLASRLNVRPALGVYDKADVEGGRVRVFVNGDLPLKFDCKIGFENGDVVKVTIQYEDLYRHCFSCKRISHEEGTWPELNENQRERNRLARIEQKDKEERATREAFSQPQRRSPGAYNDRYDLENRGREKRPMYPESPGAHRGSQREDERQHDLRKQLKEKREVHSKNVWNRLENNNYSELPRNRARYHPYQYSSGVLQRERTRDIGSSSEWRPKRIQGTQYENQSKKHWDQGYTNSRSMMSIDSQRTISENPRRQDYLAPARRWKSQSPPSGTLEWRPLNRARESEKPRGLLKKDSLVGNPKGSSGGEVPEESANNRSNTETQGRLQDNQTTHCMDIDSNERGNEEETARSKERLPQTSDLNQGLRVEQGDEEVQETDKEREAREEKETDEDIEEYAALGMTDEMIDEDDLLDGIVEMEKEMEDGLIEAISQLSPERPTNKTSVSKVKTGMLNIQGVEKGGRPGNTMEKKNKQSSQHNASLGRKKGARSPDLKGASLKELQRQES</sequence>
<dbReference type="GO" id="GO:0042542">
    <property type="term" value="P:response to hydrogen peroxide"/>
    <property type="evidence" value="ECO:0007669"/>
    <property type="project" value="TreeGrafter"/>
</dbReference>
<dbReference type="GO" id="GO:0004096">
    <property type="term" value="F:catalase activity"/>
    <property type="evidence" value="ECO:0007669"/>
    <property type="project" value="UniProtKB-EC"/>
</dbReference>
<feature type="compositionally biased region" description="Basic and acidic residues" evidence="3">
    <location>
        <begin position="493"/>
        <end position="507"/>
    </location>
</feature>
<evidence type="ECO:0000256" key="3">
    <source>
        <dbReference type="SAM" id="MobiDB-lite"/>
    </source>
</evidence>
<feature type="compositionally biased region" description="Polar residues" evidence="3">
    <location>
        <begin position="688"/>
        <end position="708"/>
    </location>
</feature>
<feature type="compositionally biased region" description="Polar residues" evidence="3">
    <location>
        <begin position="607"/>
        <end position="625"/>
    </location>
</feature>
<name>A0A8S9QKY3_BRACR</name>
<accession>A0A8S9QKY3</accession>
<comment type="cofactor">
    <cofactor evidence="1">
        <name>heme</name>
        <dbReference type="ChEBI" id="CHEBI:30413"/>
    </cofactor>
</comment>
<evidence type="ECO:0000259" key="4">
    <source>
        <dbReference type="Pfam" id="PF06628"/>
    </source>
</evidence>
<evidence type="ECO:0000313" key="5">
    <source>
        <dbReference type="EMBL" id="KAF3553504.1"/>
    </source>
</evidence>
<dbReference type="Gene3D" id="2.40.180.10">
    <property type="entry name" value="Catalase core domain"/>
    <property type="match status" value="2"/>
</dbReference>
<dbReference type="InterPro" id="IPR018028">
    <property type="entry name" value="Catalase"/>
</dbReference>
<proteinExistence type="predicted"/>
<dbReference type="AlphaFoldDB" id="A0A8S9QKY3"/>
<feature type="region of interest" description="Disordered" evidence="3">
    <location>
        <begin position="806"/>
        <end position="880"/>
    </location>
</feature>
<protein>
    <recommendedName>
        <fullName evidence="2">catalase</fullName>
        <ecNumber evidence="2">1.11.1.6</ecNumber>
    </recommendedName>
</protein>
<dbReference type="EMBL" id="QGKX02000996">
    <property type="protein sequence ID" value="KAF3553504.1"/>
    <property type="molecule type" value="Genomic_DNA"/>
</dbReference>
<organism evidence="5 6">
    <name type="scientific">Brassica cretica</name>
    <name type="common">Mustard</name>
    <dbReference type="NCBI Taxonomy" id="69181"/>
    <lineage>
        <taxon>Eukaryota</taxon>
        <taxon>Viridiplantae</taxon>
        <taxon>Streptophyta</taxon>
        <taxon>Embryophyta</taxon>
        <taxon>Tracheophyta</taxon>
        <taxon>Spermatophyta</taxon>
        <taxon>Magnoliopsida</taxon>
        <taxon>eudicotyledons</taxon>
        <taxon>Gunneridae</taxon>
        <taxon>Pentapetalae</taxon>
        <taxon>rosids</taxon>
        <taxon>malvids</taxon>
        <taxon>Brassicales</taxon>
        <taxon>Brassicaceae</taxon>
        <taxon>Brassiceae</taxon>
        <taxon>Brassica</taxon>
    </lineage>
</organism>
<gene>
    <name evidence="5" type="ORF">F2Q69_00014344</name>
</gene>
<feature type="compositionally biased region" description="Basic and acidic residues" evidence="3">
    <location>
        <begin position="656"/>
        <end position="671"/>
    </location>
</feature>
<feature type="region of interest" description="Disordered" evidence="3">
    <location>
        <begin position="573"/>
        <end position="769"/>
    </location>
</feature>
<dbReference type="EC" id="1.11.1.6" evidence="2"/>
<feature type="compositionally biased region" description="Basic and acidic residues" evidence="3">
    <location>
        <begin position="518"/>
        <end position="537"/>
    </location>
</feature>
<dbReference type="Proteomes" id="UP000712600">
    <property type="component" value="Unassembled WGS sequence"/>
</dbReference>
<feature type="domain" description="Catalase immune-responsive" evidence="4">
    <location>
        <begin position="321"/>
        <end position="378"/>
    </location>
</feature>
<feature type="compositionally biased region" description="Basic and acidic residues" evidence="3">
    <location>
        <begin position="710"/>
        <end position="730"/>
    </location>
</feature>
<feature type="compositionally biased region" description="Basic and acidic residues" evidence="3">
    <location>
        <begin position="465"/>
        <end position="477"/>
    </location>
</feature>
<evidence type="ECO:0000256" key="2">
    <source>
        <dbReference type="ARBA" id="ARBA00012314"/>
    </source>
</evidence>
<reference evidence="5" key="1">
    <citation type="submission" date="2019-12" db="EMBL/GenBank/DDBJ databases">
        <title>Genome sequencing and annotation of Brassica cretica.</title>
        <authorList>
            <person name="Studholme D.J."/>
            <person name="Sarris P."/>
        </authorList>
    </citation>
    <scope>NUCLEOTIDE SEQUENCE</scope>
    <source>
        <strain evidence="5">PFS-109/04</strain>
        <tissue evidence="5">Leaf</tissue>
    </source>
</reference>
<feature type="compositionally biased region" description="Basic and acidic residues" evidence="3">
    <location>
        <begin position="751"/>
        <end position="762"/>
    </location>
</feature>
<feature type="region of interest" description="Disordered" evidence="3">
    <location>
        <begin position="465"/>
        <end position="537"/>
    </location>
</feature>
<dbReference type="PANTHER" id="PTHR11465:SF23">
    <property type="entry name" value="CATALASE-2"/>
    <property type="match status" value="1"/>
</dbReference>
<dbReference type="InterPro" id="IPR020835">
    <property type="entry name" value="Catalase_sf"/>
</dbReference>
<dbReference type="GO" id="GO:0005886">
    <property type="term" value="C:plasma membrane"/>
    <property type="evidence" value="ECO:0007669"/>
    <property type="project" value="TreeGrafter"/>
</dbReference>
<dbReference type="Pfam" id="PF06628">
    <property type="entry name" value="Catalase-rel"/>
    <property type="match status" value="1"/>
</dbReference>
<dbReference type="GO" id="GO:0005777">
    <property type="term" value="C:peroxisome"/>
    <property type="evidence" value="ECO:0007669"/>
    <property type="project" value="TreeGrafter"/>
</dbReference>
<evidence type="ECO:0000313" key="6">
    <source>
        <dbReference type="Proteomes" id="UP000712600"/>
    </source>
</evidence>
<comment type="caution">
    <text evidence="5">The sequence shown here is derived from an EMBL/GenBank/DDBJ whole genome shotgun (WGS) entry which is preliminary data.</text>
</comment>
<dbReference type="PANTHER" id="PTHR11465">
    <property type="entry name" value="CATALASE"/>
    <property type="match status" value="1"/>
</dbReference>
<dbReference type="SUPFAM" id="SSF56634">
    <property type="entry name" value="Heme-dependent catalase-like"/>
    <property type="match status" value="2"/>
</dbReference>
<dbReference type="GO" id="GO:0042744">
    <property type="term" value="P:hydrogen peroxide catabolic process"/>
    <property type="evidence" value="ECO:0007669"/>
    <property type="project" value="TreeGrafter"/>
</dbReference>